<keyword evidence="3" id="KW-1185">Reference proteome</keyword>
<evidence type="ECO:0000313" key="2">
    <source>
        <dbReference type="EMBL" id="MCO8275163.1"/>
    </source>
</evidence>
<dbReference type="PANTHER" id="PTHR10098:SF108">
    <property type="entry name" value="TETRATRICOPEPTIDE REPEAT PROTEIN 28"/>
    <property type="match status" value="1"/>
</dbReference>
<dbReference type="Pfam" id="PF13374">
    <property type="entry name" value="TPR_10"/>
    <property type="match status" value="1"/>
</dbReference>
<sequence>MTSPGAPVAWLDSERHTLVAVAVHTATHGWPAHTTRLSGVLFRYLIGGGHHSEALTAYKNAYAAALGSEDLAGQAAALTNLGISYLYAEQDDLAADHLRRALDLWRRIGHPRNEGRALFSLAAIEERASRFQASADLLRESLACYREAGDETNVTTVLGSLAIALDRLGHTDEAMEAGLQGLAQARRVGHEHGEGYALDVLGNIEMRAGRYEQAREHLGQCLILRRRLHNRLGEGSALDSLGMLHTHLNDLDEAAGYFEQALALFREIGSQEGLAFSSNGLGEVALKAGRPALDHFTRAHAIATEIENRYQQARAAAGLGHAHRALDDETAARLHFKQALSLYEDLGVPEAEQIRPLLDRS</sequence>
<protein>
    <submittedName>
        <fullName evidence="2">Tetratricopeptide repeat protein</fullName>
    </submittedName>
</protein>
<dbReference type="SMART" id="SM00028">
    <property type="entry name" value="TPR"/>
    <property type="match status" value="6"/>
</dbReference>
<gene>
    <name evidence="2" type="ORF">M1L60_31740</name>
</gene>
<organism evidence="2 3">
    <name type="scientific">Paractinoplanes aksuensis</name>
    <dbReference type="NCBI Taxonomy" id="2939490"/>
    <lineage>
        <taxon>Bacteria</taxon>
        <taxon>Bacillati</taxon>
        <taxon>Actinomycetota</taxon>
        <taxon>Actinomycetes</taxon>
        <taxon>Micromonosporales</taxon>
        <taxon>Micromonosporaceae</taxon>
        <taxon>Paractinoplanes</taxon>
    </lineage>
</organism>
<reference evidence="2 3" key="1">
    <citation type="submission" date="2022-06" db="EMBL/GenBank/DDBJ databases">
        <title>New Species of the Genus Actinoplanes, ActinopZanes ferrugineus.</title>
        <authorList>
            <person name="Ding P."/>
        </authorList>
    </citation>
    <scope>NUCLEOTIDE SEQUENCE [LARGE SCALE GENOMIC DNA]</scope>
    <source>
        <strain evidence="2 3">TRM88003</strain>
    </source>
</reference>
<proteinExistence type="predicted"/>
<dbReference type="PROSITE" id="PS50005">
    <property type="entry name" value="TPR"/>
    <property type="match status" value="1"/>
</dbReference>
<dbReference type="SUPFAM" id="SSF48452">
    <property type="entry name" value="TPR-like"/>
    <property type="match status" value="2"/>
</dbReference>
<dbReference type="InterPro" id="IPR011990">
    <property type="entry name" value="TPR-like_helical_dom_sf"/>
</dbReference>
<accession>A0ABT1DWD4</accession>
<comment type="caution">
    <text evidence="2">The sequence shown here is derived from an EMBL/GenBank/DDBJ whole genome shotgun (WGS) entry which is preliminary data.</text>
</comment>
<dbReference type="RefSeq" id="WP_253241228.1">
    <property type="nucleotide sequence ID" value="NZ_JAMYJR010000035.1"/>
</dbReference>
<name>A0ABT1DWD4_9ACTN</name>
<evidence type="ECO:0000313" key="3">
    <source>
        <dbReference type="Proteomes" id="UP001523369"/>
    </source>
</evidence>
<dbReference type="Pfam" id="PF13424">
    <property type="entry name" value="TPR_12"/>
    <property type="match status" value="2"/>
</dbReference>
<dbReference type="InterPro" id="IPR019734">
    <property type="entry name" value="TPR_rpt"/>
</dbReference>
<dbReference type="Proteomes" id="UP001523369">
    <property type="component" value="Unassembled WGS sequence"/>
</dbReference>
<feature type="repeat" description="TPR" evidence="1">
    <location>
        <begin position="235"/>
        <end position="268"/>
    </location>
</feature>
<dbReference type="EMBL" id="JAMYJR010000035">
    <property type="protein sequence ID" value="MCO8275163.1"/>
    <property type="molecule type" value="Genomic_DNA"/>
</dbReference>
<dbReference type="Gene3D" id="1.25.40.10">
    <property type="entry name" value="Tetratricopeptide repeat domain"/>
    <property type="match status" value="2"/>
</dbReference>
<dbReference type="PANTHER" id="PTHR10098">
    <property type="entry name" value="RAPSYN-RELATED"/>
    <property type="match status" value="1"/>
</dbReference>
<keyword evidence="1" id="KW-0802">TPR repeat</keyword>
<evidence type="ECO:0000256" key="1">
    <source>
        <dbReference type="PROSITE-ProRule" id="PRU00339"/>
    </source>
</evidence>